<evidence type="ECO:0000313" key="1">
    <source>
        <dbReference type="EMBL" id="CAH1775931.1"/>
    </source>
</evidence>
<dbReference type="EMBL" id="CAIIXF020000001">
    <property type="protein sequence ID" value="CAH1775931.1"/>
    <property type="molecule type" value="Genomic_DNA"/>
</dbReference>
<evidence type="ECO:0000313" key="2">
    <source>
        <dbReference type="Proteomes" id="UP000749559"/>
    </source>
</evidence>
<gene>
    <name evidence="1" type="ORF">OFUS_LOCUS3167</name>
</gene>
<comment type="caution">
    <text evidence="1">The sequence shown here is derived from an EMBL/GenBank/DDBJ whole genome shotgun (WGS) entry which is preliminary data.</text>
</comment>
<proteinExistence type="predicted"/>
<name>A0A8J1TRF2_OWEFU</name>
<organism evidence="1 2">
    <name type="scientific">Owenia fusiformis</name>
    <name type="common">Polychaete worm</name>
    <dbReference type="NCBI Taxonomy" id="6347"/>
    <lineage>
        <taxon>Eukaryota</taxon>
        <taxon>Metazoa</taxon>
        <taxon>Spiralia</taxon>
        <taxon>Lophotrochozoa</taxon>
        <taxon>Annelida</taxon>
        <taxon>Polychaeta</taxon>
        <taxon>Sedentaria</taxon>
        <taxon>Canalipalpata</taxon>
        <taxon>Sabellida</taxon>
        <taxon>Oweniida</taxon>
        <taxon>Oweniidae</taxon>
        <taxon>Owenia</taxon>
    </lineage>
</organism>
<accession>A0A8J1TRF2</accession>
<protein>
    <submittedName>
        <fullName evidence="1">Uncharacterized protein</fullName>
    </submittedName>
</protein>
<dbReference type="AlphaFoldDB" id="A0A8J1TRF2"/>
<sequence>MDFNRMFSGHRFMGCFVLIVLFIGSLTLGHLIEKQNLPNEPNPDIDGDISNTVTRGYSKTNSCEVYSINPHLYTEVTDLIMQNQLILYNLKFPQYERTKHTNPLLDNMTFNFQSNRMNRANGKHGITLLNLDFNFPVLSLTLLTIGVIEKHVEIADKPMHCLAGLIEEDKIDTIMALLLRDFNTNATSTTLGERDKICHKVIRNSQHGAYFTYRCCNQDALTSDVICIEDIHIDDIWLFVIYVMLVALKIIVLLFGPLFLPGFVGSLSFDQVPYVVKMKEPLKKKIYVKTKPTQNLKHNEKNMYKFQVNDLNTFQMCHESIEKIPLDMLDVPLDVNIYEYHIDVDHKNLLIESKVPVGLFKSIYRSLCLCKIQNVQPFKDCCSESILGCSNEQGPRSPLWIDVCKLLGRFCIVILVPFPFYIRIVMYYFTEEIELKSRTRTLERLGLHPRYEFNLMEYLTPTHPMLFVIYGFYLIAAFVFVVFSSKKSEGTNTLKNIITTSLRDMKNVCYLEALGFLVRAVIWPFNKYGIFGCCVALLFWPLALPFVIITIAFYCTPIVYLTYRTLVHIKNCIFHPSSDKHWFVRRVEKFRRETTIANISQFSSEIKSTLGEADTCFKKLLDVGGGILLIGSIYAITIMFAECIGMIVEVSVYTLMGIIVNASSVLRYIMMFVMVVMYAQSCFANVYKKYLKLNKALFYDIKKRMRDLDEVTNLPSHLQENIGFKGQELSEQGKHEKPDRIDETETHPHWIINDLILFLDSEDMPRIPIKLFQDVCDIRLAGSPGPVHKSLLSASWKLLSIIVFLLFVFVVIMTFGSIYRVSSTNQTLATLAGGMIPFLFKHKLISADDHCELNTVSFNNKVNEIIDNFYQTWPMNDFKFKIIEEDEGKTEISENVEDCTANGIKLESPESEPDDSDKGDNLVINFHYKTDVIKDLEDHTADGMRQLVTPDECDEFDKANDRLIDDSGKTKIIELKEDHTQNDNVVIVIDISGKERKFWRNMKNDTHKNHEMKPILHALNSSVN</sequence>
<reference evidence="1" key="1">
    <citation type="submission" date="2022-03" db="EMBL/GenBank/DDBJ databases">
        <authorList>
            <person name="Martin C."/>
        </authorList>
    </citation>
    <scope>NUCLEOTIDE SEQUENCE</scope>
</reference>
<dbReference type="Proteomes" id="UP000749559">
    <property type="component" value="Unassembled WGS sequence"/>
</dbReference>
<keyword evidence="2" id="KW-1185">Reference proteome</keyword>
<dbReference type="OrthoDB" id="5965014at2759"/>